<dbReference type="InterPro" id="IPR036390">
    <property type="entry name" value="WH_DNA-bd_sf"/>
</dbReference>
<sequence>MTWNLDELDRYIVYCLQEDARNVSSGTIAERMGVSASTVRNRIHRLEDDGIITEYNARVDFEAAGSQLHTLIVCTAPIPERSRLAKEALAVDGVVDVREVMTGEENVHVGIVGTDSNDLNRIGEELDELGLEVNDEDLIRAEYTTPYSGFDVAPEEE</sequence>
<dbReference type="AlphaFoldDB" id="A0A4D6HF05"/>
<dbReference type="InterPro" id="IPR011991">
    <property type="entry name" value="ArsR-like_HTH"/>
</dbReference>
<evidence type="ECO:0000313" key="5">
    <source>
        <dbReference type="EMBL" id="QCC51317.1"/>
    </source>
</evidence>
<dbReference type="SMART" id="SM00344">
    <property type="entry name" value="HTH_ASNC"/>
    <property type="match status" value="1"/>
</dbReference>
<dbReference type="SUPFAM" id="SSF46785">
    <property type="entry name" value="Winged helix' DNA-binding domain"/>
    <property type="match status" value="1"/>
</dbReference>
<accession>A0A4D6HF05</accession>
<evidence type="ECO:0000256" key="2">
    <source>
        <dbReference type="ARBA" id="ARBA00023125"/>
    </source>
</evidence>
<dbReference type="GO" id="GO:0005829">
    <property type="term" value="C:cytosol"/>
    <property type="evidence" value="ECO:0007669"/>
    <property type="project" value="TreeGrafter"/>
</dbReference>
<dbReference type="EMBL" id="CP031310">
    <property type="protein sequence ID" value="QCC51317.1"/>
    <property type="molecule type" value="Genomic_DNA"/>
</dbReference>
<dbReference type="InterPro" id="IPR000485">
    <property type="entry name" value="AsnC-type_HTH_dom"/>
</dbReference>
<evidence type="ECO:0000313" key="6">
    <source>
        <dbReference type="Proteomes" id="UP000296706"/>
    </source>
</evidence>
<dbReference type="RefSeq" id="WP_049995074.1">
    <property type="nucleotide sequence ID" value="NZ_CP031310.1"/>
</dbReference>
<dbReference type="PROSITE" id="PS50956">
    <property type="entry name" value="HTH_ASNC_2"/>
    <property type="match status" value="1"/>
</dbReference>
<dbReference type="Pfam" id="PF13412">
    <property type="entry name" value="HTH_24"/>
    <property type="match status" value="1"/>
</dbReference>
<reference evidence="5 6" key="1">
    <citation type="journal article" date="2019" name="Nat. Commun.">
        <title>A new type of DNA phosphorothioation-based antiviral system in archaea.</title>
        <authorList>
            <person name="Xiong L."/>
            <person name="Liu S."/>
            <person name="Chen S."/>
            <person name="Xiao Y."/>
            <person name="Zhu B."/>
            <person name="Gao Y."/>
            <person name="Zhang Y."/>
            <person name="Chen B."/>
            <person name="Luo J."/>
            <person name="Deng Z."/>
            <person name="Chen X."/>
            <person name="Wang L."/>
            <person name="Chen S."/>
        </authorList>
    </citation>
    <scope>NUCLEOTIDE SEQUENCE [LARGE SCALE GENOMIC DNA]</scope>
    <source>
        <strain evidence="5 6">CBA1105</strain>
    </source>
</reference>
<proteinExistence type="predicted"/>
<keyword evidence="6" id="KW-1185">Reference proteome</keyword>
<name>A0A4D6HF05_9EURY</name>
<evidence type="ECO:0000256" key="3">
    <source>
        <dbReference type="ARBA" id="ARBA00023163"/>
    </source>
</evidence>
<dbReference type="KEGG" id="hsn:DV733_08705"/>
<dbReference type="GO" id="GO:0043200">
    <property type="term" value="P:response to amino acid"/>
    <property type="evidence" value="ECO:0007669"/>
    <property type="project" value="TreeGrafter"/>
</dbReference>
<dbReference type="STRING" id="1457250.GCA_000755225_01162"/>
<dbReference type="InterPro" id="IPR036388">
    <property type="entry name" value="WH-like_DNA-bd_sf"/>
</dbReference>
<dbReference type="Gene3D" id="1.10.10.10">
    <property type="entry name" value="Winged helix-like DNA-binding domain superfamily/Winged helix DNA-binding domain"/>
    <property type="match status" value="1"/>
</dbReference>
<feature type="domain" description="HTH asnC-type" evidence="4">
    <location>
        <begin position="5"/>
        <end position="67"/>
    </location>
</feature>
<dbReference type="PRINTS" id="PR00033">
    <property type="entry name" value="HTHASNC"/>
</dbReference>
<organism evidence="5 6">
    <name type="scientific">Halapricum salinum</name>
    <dbReference type="NCBI Taxonomy" id="1457250"/>
    <lineage>
        <taxon>Archaea</taxon>
        <taxon>Methanobacteriati</taxon>
        <taxon>Methanobacteriota</taxon>
        <taxon>Stenosarchaea group</taxon>
        <taxon>Halobacteria</taxon>
        <taxon>Halobacteriales</taxon>
        <taxon>Haloarculaceae</taxon>
        <taxon>Halapricum</taxon>
    </lineage>
</organism>
<dbReference type="OrthoDB" id="6762at2157"/>
<dbReference type="Proteomes" id="UP000296706">
    <property type="component" value="Chromosome"/>
</dbReference>
<keyword evidence="1" id="KW-0805">Transcription regulation</keyword>
<evidence type="ECO:0000256" key="1">
    <source>
        <dbReference type="ARBA" id="ARBA00023015"/>
    </source>
</evidence>
<dbReference type="GeneID" id="39847936"/>
<dbReference type="PANTHER" id="PTHR30154">
    <property type="entry name" value="LEUCINE-RESPONSIVE REGULATORY PROTEIN"/>
    <property type="match status" value="1"/>
</dbReference>
<dbReference type="GO" id="GO:0043565">
    <property type="term" value="F:sequence-specific DNA binding"/>
    <property type="evidence" value="ECO:0007669"/>
    <property type="project" value="InterPro"/>
</dbReference>
<keyword evidence="2" id="KW-0238">DNA-binding</keyword>
<dbReference type="InterPro" id="IPR019888">
    <property type="entry name" value="Tscrpt_reg_AsnC-like"/>
</dbReference>
<evidence type="ECO:0000259" key="4">
    <source>
        <dbReference type="PROSITE" id="PS50956"/>
    </source>
</evidence>
<gene>
    <name evidence="5" type="ORF">DV733_08705</name>
</gene>
<protein>
    <submittedName>
        <fullName evidence="5">Lrp/AsnC family transcriptional regulator</fullName>
    </submittedName>
</protein>
<keyword evidence="3" id="KW-0804">Transcription</keyword>
<dbReference type="PANTHER" id="PTHR30154:SF34">
    <property type="entry name" value="TRANSCRIPTIONAL REGULATOR AZLB"/>
    <property type="match status" value="1"/>
</dbReference>
<dbReference type="CDD" id="cd00090">
    <property type="entry name" value="HTH_ARSR"/>
    <property type="match status" value="1"/>
</dbReference>